<evidence type="ECO:0000256" key="1">
    <source>
        <dbReference type="SAM" id="MobiDB-lite"/>
    </source>
</evidence>
<feature type="compositionally biased region" description="Low complexity" evidence="1">
    <location>
        <begin position="150"/>
        <end position="164"/>
    </location>
</feature>
<dbReference type="OMA" id="DAKDEGY"/>
<feature type="region of interest" description="Disordered" evidence="1">
    <location>
        <begin position="132"/>
        <end position="224"/>
    </location>
</feature>
<evidence type="ECO:0000313" key="3">
    <source>
        <dbReference type="Proteomes" id="UP000594263"/>
    </source>
</evidence>
<keyword evidence="3" id="KW-1185">Reference proteome</keyword>
<organism evidence="2 3">
    <name type="scientific">Kalanchoe fedtschenkoi</name>
    <name type="common">Lavender scallops</name>
    <name type="synonym">South American air plant</name>
    <dbReference type="NCBI Taxonomy" id="63787"/>
    <lineage>
        <taxon>Eukaryota</taxon>
        <taxon>Viridiplantae</taxon>
        <taxon>Streptophyta</taxon>
        <taxon>Embryophyta</taxon>
        <taxon>Tracheophyta</taxon>
        <taxon>Spermatophyta</taxon>
        <taxon>Magnoliopsida</taxon>
        <taxon>eudicotyledons</taxon>
        <taxon>Gunneridae</taxon>
        <taxon>Pentapetalae</taxon>
        <taxon>Saxifragales</taxon>
        <taxon>Crassulaceae</taxon>
        <taxon>Kalanchoe</taxon>
    </lineage>
</organism>
<dbReference type="PANTHER" id="PTHR36407">
    <property type="entry name" value="MEDIATOR-ASSOCIATED PROTEIN 2"/>
    <property type="match status" value="1"/>
</dbReference>
<feature type="compositionally biased region" description="Polar residues" evidence="1">
    <location>
        <begin position="139"/>
        <end position="149"/>
    </location>
</feature>
<reference evidence="2" key="1">
    <citation type="submission" date="2021-01" db="UniProtKB">
        <authorList>
            <consortium name="EnsemblPlants"/>
        </authorList>
    </citation>
    <scope>IDENTIFICATION</scope>
</reference>
<dbReference type="AlphaFoldDB" id="A0A7N0U9B3"/>
<name>A0A7N0U9B3_KALFE</name>
<proteinExistence type="predicted"/>
<evidence type="ECO:0008006" key="4">
    <source>
        <dbReference type="Google" id="ProtNLM"/>
    </source>
</evidence>
<dbReference type="InterPro" id="IPR038823">
    <property type="entry name" value="MED2_plant"/>
</dbReference>
<evidence type="ECO:0000313" key="2">
    <source>
        <dbReference type="EnsemblPlants" id="Kaladp0058s0081.1.v1.1"/>
    </source>
</evidence>
<sequence>MAAEEGGKEFGKDQCEPLIDLALSDSTELWLLQWPYKQDLDFDGQEVSLQLDQDGTLGTFTGTSGKEYELVSYKFLDADATVFVSSASESKIVGKISRRVSFAHYPESGELEMYDPDKVKEERDRELYERTVKYAVSRSHPSMSRSTFMTTTPNSRSRQTNSSRSSKHRSGVSEAGTPSRSSGKRHSSDRSTQDSKRGNSGLTFSGSSGNSQPSKLKKVKLEQE</sequence>
<protein>
    <recommendedName>
        <fullName evidence="4">Mediator-associated protein 2</fullName>
    </recommendedName>
</protein>
<feature type="compositionally biased region" description="Basic and acidic residues" evidence="1">
    <location>
        <begin position="186"/>
        <end position="197"/>
    </location>
</feature>
<feature type="compositionally biased region" description="Polar residues" evidence="1">
    <location>
        <begin position="198"/>
        <end position="214"/>
    </location>
</feature>
<dbReference type="Gramene" id="Kaladp0058s0081.1.v1.1">
    <property type="protein sequence ID" value="Kaladp0058s0081.1.v1.1"/>
    <property type="gene ID" value="Kaladp0058s0081.v1.1"/>
</dbReference>
<dbReference type="Proteomes" id="UP000594263">
    <property type="component" value="Unplaced"/>
</dbReference>
<dbReference type="PANTHER" id="PTHR36407:SF1">
    <property type="entry name" value="MEDIATOR-ASSOCIATED PROTEIN 2"/>
    <property type="match status" value="1"/>
</dbReference>
<dbReference type="EnsemblPlants" id="Kaladp0058s0081.1.v1.1">
    <property type="protein sequence ID" value="Kaladp0058s0081.1.v1.1"/>
    <property type="gene ID" value="Kaladp0058s0081.v1.1"/>
</dbReference>
<accession>A0A7N0U9B3</accession>